<feature type="region of interest" description="Disordered" evidence="1">
    <location>
        <begin position="48"/>
        <end position="100"/>
    </location>
</feature>
<dbReference type="AlphaFoldDB" id="A0A6G1KYY1"/>
<evidence type="ECO:0000256" key="1">
    <source>
        <dbReference type="SAM" id="MobiDB-lite"/>
    </source>
</evidence>
<dbReference type="Proteomes" id="UP000799436">
    <property type="component" value="Unassembled WGS sequence"/>
</dbReference>
<sequence length="133" mass="14664">MFEGPASSIAAFDCDLSFSKAPCNVDSNRLRHRASALTLMLCSPERHTDEPLNRRARKARGRQAHVTTTTTGSQIAKVSRRPQQQLGSSRQPETTYVREGGRRRVEAVALMINLADRQREDPTVTLAGPSSAM</sequence>
<feature type="compositionally biased region" description="Basic residues" evidence="1">
    <location>
        <begin position="54"/>
        <end position="63"/>
    </location>
</feature>
<dbReference type="EMBL" id="ML995883">
    <property type="protein sequence ID" value="KAF2765836.1"/>
    <property type="molecule type" value="Genomic_DNA"/>
</dbReference>
<accession>A0A6G1KYY1</accession>
<keyword evidence="3" id="KW-1185">Reference proteome</keyword>
<evidence type="ECO:0000313" key="3">
    <source>
        <dbReference type="Proteomes" id="UP000799436"/>
    </source>
</evidence>
<protein>
    <submittedName>
        <fullName evidence="2">Uncharacterized protein</fullName>
    </submittedName>
</protein>
<gene>
    <name evidence="2" type="ORF">EJ03DRAFT_196858</name>
</gene>
<organism evidence="2 3">
    <name type="scientific">Teratosphaeria nubilosa</name>
    <dbReference type="NCBI Taxonomy" id="161662"/>
    <lineage>
        <taxon>Eukaryota</taxon>
        <taxon>Fungi</taxon>
        <taxon>Dikarya</taxon>
        <taxon>Ascomycota</taxon>
        <taxon>Pezizomycotina</taxon>
        <taxon>Dothideomycetes</taxon>
        <taxon>Dothideomycetidae</taxon>
        <taxon>Mycosphaerellales</taxon>
        <taxon>Teratosphaeriaceae</taxon>
        <taxon>Teratosphaeria</taxon>
    </lineage>
</organism>
<evidence type="ECO:0000313" key="2">
    <source>
        <dbReference type="EMBL" id="KAF2765836.1"/>
    </source>
</evidence>
<feature type="compositionally biased region" description="Polar residues" evidence="1">
    <location>
        <begin position="65"/>
        <end position="94"/>
    </location>
</feature>
<name>A0A6G1KYY1_9PEZI</name>
<reference evidence="2" key="1">
    <citation type="journal article" date="2020" name="Stud. Mycol.">
        <title>101 Dothideomycetes genomes: a test case for predicting lifestyles and emergence of pathogens.</title>
        <authorList>
            <person name="Haridas S."/>
            <person name="Albert R."/>
            <person name="Binder M."/>
            <person name="Bloem J."/>
            <person name="Labutti K."/>
            <person name="Salamov A."/>
            <person name="Andreopoulos B."/>
            <person name="Baker S."/>
            <person name="Barry K."/>
            <person name="Bills G."/>
            <person name="Bluhm B."/>
            <person name="Cannon C."/>
            <person name="Castanera R."/>
            <person name="Culley D."/>
            <person name="Daum C."/>
            <person name="Ezra D."/>
            <person name="Gonzalez J."/>
            <person name="Henrissat B."/>
            <person name="Kuo A."/>
            <person name="Liang C."/>
            <person name="Lipzen A."/>
            <person name="Lutzoni F."/>
            <person name="Magnuson J."/>
            <person name="Mondo S."/>
            <person name="Nolan M."/>
            <person name="Ohm R."/>
            <person name="Pangilinan J."/>
            <person name="Park H.-J."/>
            <person name="Ramirez L."/>
            <person name="Alfaro M."/>
            <person name="Sun H."/>
            <person name="Tritt A."/>
            <person name="Yoshinaga Y."/>
            <person name="Zwiers L.-H."/>
            <person name="Turgeon B."/>
            <person name="Goodwin S."/>
            <person name="Spatafora J."/>
            <person name="Crous P."/>
            <person name="Grigoriev I."/>
        </authorList>
    </citation>
    <scope>NUCLEOTIDE SEQUENCE</scope>
    <source>
        <strain evidence="2">CBS 116005</strain>
    </source>
</reference>
<proteinExistence type="predicted"/>